<dbReference type="AlphaFoldDB" id="A0A2L2BSS8"/>
<dbReference type="EMBL" id="CP026923">
    <property type="protein sequence ID" value="AVG24672.1"/>
    <property type="molecule type" value="Genomic_DNA"/>
</dbReference>
<evidence type="ECO:0000313" key="3">
    <source>
        <dbReference type="Proteomes" id="UP000243077"/>
    </source>
</evidence>
<accession>A0A2L2BSS8</accession>
<organism evidence="2 3">
    <name type="scientific">Pontimonas salivibrio</name>
    <dbReference type="NCBI Taxonomy" id="1159327"/>
    <lineage>
        <taxon>Bacteria</taxon>
        <taxon>Bacillati</taxon>
        <taxon>Actinomycetota</taxon>
        <taxon>Actinomycetes</taxon>
        <taxon>Micrococcales</taxon>
        <taxon>Microbacteriaceae</taxon>
        <taxon>Pontimonas</taxon>
    </lineage>
</organism>
<reference evidence="2 3" key="1">
    <citation type="submission" date="2018-02" db="EMBL/GenBank/DDBJ databases">
        <title>Complete genome of the streamlined marine actinobacterium Pontimonas salivibrio CL-TW6 adapted to coastal planktonic lifestype.</title>
        <authorList>
            <person name="Cho B.C."/>
            <person name="Hardies S.C."/>
            <person name="Jang G.I."/>
            <person name="Hwang C.Y."/>
        </authorList>
    </citation>
    <scope>NUCLEOTIDE SEQUENCE [LARGE SCALE GENOMIC DNA]</scope>
    <source>
        <strain evidence="2 3">CL-TW6</strain>
    </source>
</reference>
<evidence type="ECO:0000259" key="1">
    <source>
        <dbReference type="Pfam" id="PF04577"/>
    </source>
</evidence>
<dbReference type="KEGG" id="psai:C3B54_111746"/>
<dbReference type="Proteomes" id="UP000243077">
    <property type="component" value="Chromosome"/>
</dbReference>
<evidence type="ECO:0000313" key="2">
    <source>
        <dbReference type="EMBL" id="AVG24672.1"/>
    </source>
</evidence>
<gene>
    <name evidence="2" type="ORF">C3B54_111746</name>
</gene>
<dbReference type="InterPro" id="IPR049625">
    <property type="entry name" value="Glyco_transf_61_cat"/>
</dbReference>
<feature type="domain" description="Glycosyltransferase 61 catalytic" evidence="1">
    <location>
        <begin position="138"/>
        <end position="305"/>
    </location>
</feature>
<keyword evidence="3" id="KW-1185">Reference proteome</keyword>
<sequence length="372" mass="42292">MSKSFRFNRLAKDLLTRTGVGFFKRPSEVSLRGRPWCTVLTRFENSSFISVGPFFWFRGRFGKTSLKERSTTRGSDSSLHSDYQKQPFILSSLLNGSVKDESWYLSAVVPREISKGDFWVLGGDKNLIDGTRLRAHNYFHFLLQAVPVYLTLGRGASLLIQLRGLKNWHKSVCAHLNIPLRPASSVEVVNWDLVRSPGLYPATIAVNALRNQLRNARGGSSFLRSHQDVKQDDRPRVLIINRTEATSLHKERLLGNLVELESVLRAHVHLKVADLGTMPFREQIHLINWADVLCGPHGAGLGNMALHFQPEPPEVIELVHHSNVRWHFERLASILGFGYQRVFLREGFNGQLFVEPGELLSVIRRIWSIKSQ</sequence>
<dbReference type="Pfam" id="PF04577">
    <property type="entry name" value="Glyco_transf_61"/>
    <property type="match status" value="1"/>
</dbReference>
<dbReference type="GO" id="GO:0016757">
    <property type="term" value="F:glycosyltransferase activity"/>
    <property type="evidence" value="ECO:0007669"/>
    <property type="project" value="InterPro"/>
</dbReference>
<proteinExistence type="predicted"/>
<name>A0A2L2BSS8_9MICO</name>
<protein>
    <submittedName>
        <fullName evidence="2">Glycosyltransferase</fullName>
    </submittedName>
</protein>
<keyword evidence="2" id="KW-0808">Transferase</keyword>